<dbReference type="PANTHER" id="PTHR34118">
    <property type="entry name" value="NF-KAPPA-B INHIBITOR-LIKE PROTEIN-RELATED"/>
    <property type="match status" value="1"/>
</dbReference>
<keyword evidence="7" id="KW-1185">Reference proteome</keyword>
<organism evidence="7">
    <name type="scientific">Selaginella moellendorffii</name>
    <name type="common">Spikemoss</name>
    <dbReference type="NCBI Taxonomy" id="88036"/>
    <lineage>
        <taxon>Eukaryota</taxon>
        <taxon>Viridiplantae</taxon>
        <taxon>Streptophyta</taxon>
        <taxon>Embryophyta</taxon>
        <taxon>Tracheophyta</taxon>
        <taxon>Lycopodiopsida</taxon>
        <taxon>Selaginellales</taxon>
        <taxon>Selaginellaceae</taxon>
        <taxon>Selaginella</taxon>
    </lineage>
</organism>
<evidence type="ECO:0000313" key="6">
    <source>
        <dbReference type="EMBL" id="EFJ23580.1"/>
    </source>
</evidence>
<keyword evidence="4" id="KW-0472">Membrane</keyword>
<evidence type="ECO:0000256" key="3">
    <source>
        <dbReference type="ARBA" id="ARBA00022989"/>
    </source>
</evidence>
<evidence type="ECO:0000256" key="2">
    <source>
        <dbReference type="ARBA" id="ARBA00022692"/>
    </source>
</evidence>
<evidence type="ECO:0000313" key="7">
    <source>
        <dbReference type="Proteomes" id="UP000001514"/>
    </source>
</evidence>
<comment type="subcellular location">
    <subcellularLocation>
        <location evidence="1">Membrane</location>
        <topology evidence="1">Multi-pass membrane protein</topology>
    </subcellularLocation>
</comment>
<sequence length="330" mass="37245">MASLCPNFSCSRLRFPARRRRGTIPVAAIAQQQPPGTCIVGIFSLAAEIDLAWIPADRLSAQEFFEAFLRSRRGNVDFISRASDILWKKELQEEDEAKLEQIRTRLAEKQKASAPLYDTDDDSSESGGFLRLSQAKNWSLGLDSTAPANYNQKLLEAEKERDDFRRKCLLDYEALKRELSLVTLGVGLVTGVYCLAFLSTEVCQSPSFSYFDKTSELTVPQIFTQRKRRKTIGFTSNDLRDSVEKNLQGIRFALSSPRLLLVVAFYGLWLGSSQLCQDLPFKLEIAPMLLGFFAYKAAALVQAYRDNKDLLITFPANSSDKEELDREDGY</sequence>
<dbReference type="Proteomes" id="UP000001514">
    <property type="component" value="Unassembled WGS sequence"/>
</dbReference>
<evidence type="ECO:0000259" key="5">
    <source>
        <dbReference type="Pfam" id="PF24763"/>
    </source>
</evidence>
<dbReference type="Pfam" id="PF24763">
    <property type="entry name" value="CGL160_C"/>
    <property type="match status" value="1"/>
</dbReference>
<dbReference type="HOGENOM" id="CLU_059827_0_0_1"/>
<dbReference type="InterPro" id="IPR056309">
    <property type="entry name" value="CGL160/ATPI_dom"/>
</dbReference>
<dbReference type="FunCoup" id="D8RW00">
    <property type="interactions" value="2430"/>
</dbReference>
<feature type="domain" description="CGL160/ATPI" evidence="5">
    <location>
        <begin position="171"/>
        <end position="304"/>
    </location>
</feature>
<protein>
    <recommendedName>
        <fullName evidence="5">CGL160/ATPI domain-containing protein</fullName>
    </recommendedName>
</protein>
<dbReference type="eggNOG" id="ENOG502R5Q5">
    <property type="taxonomic scope" value="Eukaryota"/>
</dbReference>
<dbReference type="AlphaFoldDB" id="D8RW00"/>
<evidence type="ECO:0000256" key="1">
    <source>
        <dbReference type="ARBA" id="ARBA00004141"/>
    </source>
</evidence>
<gene>
    <name evidence="6" type="ORF">SELMODRAFT_103361</name>
</gene>
<dbReference type="OMA" id="FGMFAYK"/>
<keyword evidence="2" id="KW-0812">Transmembrane</keyword>
<dbReference type="GO" id="GO:0016020">
    <property type="term" value="C:membrane"/>
    <property type="evidence" value="ECO:0007669"/>
    <property type="project" value="UniProtKB-SubCell"/>
</dbReference>
<proteinExistence type="predicted"/>
<dbReference type="EMBL" id="GL377592">
    <property type="protein sequence ID" value="EFJ23580.1"/>
    <property type="molecule type" value="Genomic_DNA"/>
</dbReference>
<keyword evidence="3" id="KW-1133">Transmembrane helix</keyword>
<reference evidence="6 7" key="1">
    <citation type="journal article" date="2011" name="Science">
        <title>The Selaginella genome identifies genetic changes associated with the evolution of vascular plants.</title>
        <authorList>
            <person name="Banks J.A."/>
            <person name="Nishiyama T."/>
            <person name="Hasebe M."/>
            <person name="Bowman J.L."/>
            <person name="Gribskov M."/>
            <person name="dePamphilis C."/>
            <person name="Albert V.A."/>
            <person name="Aono N."/>
            <person name="Aoyama T."/>
            <person name="Ambrose B.A."/>
            <person name="Ashton N.W."/>
            <person name="Axtell M.J."/>
            <person name="Barker E."/>
            <person name="Barker M.S."/>
            <person name="Bennetzen J.L."/>
            <person name="Bonawitz N.D."/>
            <person name="Chapple C."/>
            <person name="Cheng C."/>
            <person name="Correa L.G."/>
            <person name="Dacre M."/>
            <person name="DeBarry J."/>
            <person name="Dreyer I."/>
            <person name="Elias M."/>
            <person name="Engstrom E.M."/>
            <person name="Estelle M."/>
            <person name="Feng L."/>
            <person name="Finet C."/>
            <person name="Floyd S.K."/>
            <person name="Frommer W.B."/>
            <person name="Fujita T."/>
            <person name="Gramzow L."/>
            <person name="Gutensohn M."/>
            <person name="Harholt J."/>
            <person name="Hattori M."/>
            <person name="Heyl A."/>
            <person name="Hirai T."/>
            <person name="Hiwatashi Y."/>
            <person name="Ishikawa M."/>
            <person name="Iwata M."/>
            <person name="Karol K.G."/>
            <person name="Koehler B."/>
            <person name="Kolukisaoglu U."/>
            <person name="Kubo M."/>
            <person name="Kurata T."/>
            <person name="Lalonde S."/>
            <person name="Li K."/>
            <person name="Li Y."/>
            <person name="Litt A."/>
            <person name="Lyons E."/>
            <person name="Manning G."/>
            <person name="Maruyama T."/>
            <person name="Michael T.P."/>
            <person name="Mikami K."/>
            <person name="Miyazaki S."/>
            <person name="Morinaga S."/>
            <person name="Murata T."/>
            <person name="Mueller-Roeber B."/>
            <person name="Nelson D.R."/>
            <person name="Obara M."/>
            <person name="Oguri Y."/>
            <person name="Olmstead R.G."/>
            <person name="Onodera N."/>
            <person name="Petersen B.L."/>
            <person name="Pils B."/>
            <person name="Prigge M."/>
            <person name="Rensing S.A."/>
            <person name="Riano-Pachon D.M."/>
            <person name="Roberts A.W."/>
            <person name="Sato Y."/>
            <person name="Scheller H.V."/>
            <person name="Schulz B."/>
            <person name="Schulz C."/>
            <person name="Shakirov E.V."/>
            <person name="Shibagaki N."/>
            <person name="Shinohara N."/>
            <person name="Shippen D.E."/>
            <person name="Soerensen I."/>
            <person name="Sotooka R."/>
            <person name="Sugimoto N."/>
            <person name="Sugita M."/>
            <person name="Sumikawa N."/>
            <person name="Tanurdzic M."/>
            <person name="Theissen G."/>
            <person name="Ulvskov P."/>
            <person name="Wakazuki S."/>
            <person name="Weng J.K."/>
            <person name="Willats W.W."/>
            <person name="Wipf D."/>
            <person name="Wolf P.G."/>
            <person name="Yang L."/>
            <person name="Zimmer A.D."/>
            <person name="Zhu Q."/>
            <person name="Mitros T."/>
            <person name="Hellsten U."/>
            <person name="Loque D."/>
            <person name="Otillar R."/>
            <person name="Salamov A."/>
            <person name="Schmutz J."/>
            <person name="Shapiro H."/>
            <person name="Lindquist E."/>
            <person name="Lucas S."/>
            <person name="Rokhsar D."/>
            <person name="Grigoriev I.V."/>
        </authorList>
    </citation>
    <scope>NUCLEOTIDE SEQUENCE [LARGE SCALE GENOMIC DNA]</scope>
</reference>
<dbReference type="PANTHER" id="PTHR34118:SF1">
    <property type="entry name" value="NF-KAPPA-B INHIBITOR-LIKE PROTEIN"/>
    <property type="match status" value="1"/>
</dbReference>
<evidence type="ECO:0000256" key="4">
    <source>
        <dbReference type="ARBA" id="ARBA00023136"/>
    </source>
</evidence>
<name>D8RW00_SELML</name>
<dbReference type="Gramene" id="EFJ23580">
    <property type="protein sequence ID" value="EFJ23580"/>
    <property type="gene ID" value="SELMODRAFT_103361"/>
</dbReference>
<dbReference type="KEGG" id="smo:SELMODRAFT_103361"/>
<dbReference type="InParanoid" id="D8RW00"/>
<accession>D8RW00</accession>